<accession>A0A3N0Y1R8</accession>
<dbReference type="InterPro" id="IPR001568">
    <property type="entry name" value="RNase_T2-like"/>
</dbReference>
<dbReference type="GO" id="GO:0003723">
    <property type="term" value="F:RNA binding"/>
    <property type="evidence" value="ECO:0007669"/>
    <property type="project" value="InterPro"/>
</dbReference>
<evidence type="ECO:0000256" key="1">
    <source>
        <dbReference type="ARBA" id="ARBA00007469"/>
    </source>
</evidence>
<name>A0A3N0Y1R8_ANAGA</name>
<dbReference type="GO" id="GO:0005576">
    <property type="term" value="C:extracellular region"/>
    <property type="evidence" value="ECO:0007669"/>
    <property type="project" value="TreeGrafter"/>
</dbReference>
<sequence length="177" mass="20133">MSYDKHILWACTAALVTGWVITYDNGLCSGTVTKQREEWIKHGTCAGCEENMGSPVLYFQAAVKLRKLFDIDSVLESIGIKTSCDVSYKHEDIRGALTPLLGNDYDLQCVTDSKGREAWMQLKIHLFRNQTLGCHKQEQEEKFNTLAWFNSPAHPCPKNTTIFYVPINYENPHEPCN</sequence>
<organism evidence="3 4">
    <name type="scientific">Anabarilius grahami</name>
    <name type="common">Kanglang fish</name>
    <name type="synonym">Barilius grahami</name>
    <dbReference type="NCBI Taxonomy" id="495550"/>
    <lineage>
        <taxon>Eukaryota</taxon>
        <taxon>Metazoa</taxon>
        <taxon>Chordata</taxon>
        <taxon>Craniata</taxon>
        <taxon>Vertebrata</taxon>
        <taxon>Euteleostomi</taxon>
        <taxon>Actinopterygii</taxon>
        <taxon>Neopterygii</taxon>
        <taxon>Teleostei</taxon>
        <taxon>Ostariophysi</taxon>
        <taxon>Cypriniformes</taxon>
        <taxon>Xenocyprididae</taxon>
        <taxon>Xenocypridinae</taxon>
        <taxon>Xenocypridinae incertae sedis</taxon>
        <taxon>Anabarilius</taxon>
    </lineage>
</organism>
<dbReference type="GO" id="GO:0033897">
    <property type="term" value="F:ribonuclease T2 activity"/>
    <property type="evidence" value="ECO:0007669"/>
    <property type="project" value="InterPro"/>
</dbReference>
<dbReference type="PANTHER" id="PTHR11240">
    <property type="entry name" value="RIBONUCLEASE T2"/>
    <property type="match status" value="1"/>
</dbReference>
<reference evidence="3 4" key="1">
    <citation type="submission" date="2018-10" db="EMBL/GenBank/DDBJ databases">
        <title>Genome assembly for a Yunnan-Guizhou Plateau 3E fish, Anabarilius grahami (Regan), and its evolutionary and genetic applications.</title>
        <authorList>
            <person name="Jiang W."/>
        </authorList>
    </citation>
    <scope>NUCLEOTIDE SEQUENCE [LARGE SCALE GENOMIC DNA]</scope>
    <source>
        <strain evidence="3">AG-KIZ</strain>
        <tissue evidence="3">Muscle</tissue>
    </source>
</reference>
<dbReference type="OrthoDB" id="435754at2759"/>
<evidence type="ECO:0000313" key="3">
    <source>
        <dbReference type="EMBL" id="ROK74149.1"/>
    </source>
</evidence>
<evidence type="ECO:0000313" key="4">
    <source>
        <dbReference type="Proteomes" id="UP000281406"/>
    </source>
</evidence>
<dbReference type="AlphaFoldDB" id="A0A3N0Y1R8"/>
<dbReference type="PANTHER" id="PTHR11240:SF85">
    <property type="entry name" value="RIBONUCLEASE T2"/>
    <property type="match status" value="1"/>
</dbReference>
<evidence type="ECO:0000256" key="2">
    <source>
        <dbReference type="RuleBase" id="RU004328"/>
    </source>
</evidence>
<dbReference type="InterPro" id="IPR036430">
    <property type="entry name" value="RNase_T2-like_sf"/>
</dbReference>
<dbReference type="SUPFAM" id="SSF55895">
    <property type="entry name" value="Ribonuclease Rh-like"/>
    <property type="match status" value="1"/>
</dbReference>
<proteinExistence type="inferred from homology"/>
<comment type="similarity">
    <text evidence="1 2">Belongs to the RNase T2 family.</text>
</comment>
<dbReference type="GO" id="GO:0006401">
    <property type="term" value="P:RNA catabolic process"/>
    <property type="evidence" value="ECO:0007669"/>
    <property type="project" value="TreeGrafter"/>
</dbReference>
<dbReference type="Proteomes" id="UP000281406">
    <property type="component" value="Unassembled WGS sequence"/>
</dbReference>
<comment type="caution">
    <text evidence="3">The sequence shown here is derived from an EMBL/GenBank/DDBJ whole genome shotgun (WGS) entry which is preliminary data.</text>
</comment>
<dbReference type="EMBL" id="RJVU01055763">
    <property type="protein sequence ID" value="ROK74149.1"/>
    <property type="molecule type" value="Genomic_DNA"/>
</dbReference>
<gene>
    <name evidence="3" type="ORF">DPX16_22290</name>
</gene>
<keyword evidence="4" id="KW-1185">Reference proteome</keyword>
<protein>
    <submittedName>
        <fullName evidence="3">Ribonuclease T2</fullName>
    </submittedName>
</protein>
<dbReference type="Pfam" id="PF00445">
    <property type="entry name" value="Ribonuclease_T2"/>
    <property type="match status" value="1"/>
</dbReference>
<dbReference type="Gene3D" id="3.90.730.10">
    <property type="entry name" value="Ribonuclease T2-like"/>
    <property type="match status" value="1"/>
</dbReference>